<feature type="domain" description="USP" evidence="6">
    <location>
        <begin position="441"/>
        <end position="843"/>
    </location>
</feature>
<dbReference type="GO" id="GO:0004843">
    <property type="term" value="F:cysteine-type deubiquitinase activity"/>
    <property type="evidence" value="ECO:0007669"/>
    <property type="project" value="InterPro"/>
</dbReference>
<dbReference type="CDD" id="cd02257">
    <property type="entry name" value="Peptidase_C19"/>
    <property type="match status" value="1"/>
</dbReference>
<dbReference type="InterPro" id="IPR043129">
    <property type="entry name" value="ATPase_NBD"/>
</dbReference>
<dbReference type="Pfam" id="PF00443">
    <property type="entry name" value="UCH"/>
    <property type="match status" value="1"/>
</dbReference>
<keyword evidence="3" id="KW-0067">ATP-binding</keyword>
<comment type="similarity">
    <text evidence="1">Belongs to the heat shock protein 70 family.</text>
</comment>
<dbReference type="VEuPathDB" id="CryptoDB:Cvel_9825"/>
<dbReference type="InterPro" id="IPR001394">
    <property type="entry name" value="Peptidase_C19_UCH"/>
</dbReference>
<accession>A0A0G4HZW0</accession>
<dbReference type="GO" id="GO:0140662">
    <property type="term" value="F:ATP-dependent protein folding chaperone"/>
    <property type="evidence" value="ECO:0007669"/>
    <property type="project" value="InterPro"/>
</dbReference>
<dbReference type="FunFam" id="3.30.420.40:FF:000172">
    <property type="entry name" value="Heat shock 70 kDa protein"/>
    <property type="match status" value="1"/>
</dbReference>
<reference evidence="7" key="1">
    <citation type="submission" date="2014-11" db="EMBL/GenBank/DDBJ databases">
        <authorList>
            <person name="Otto D Thomas"/>
            <person name="Naeem Raeece"/>
        </authorList>
    </citation>
    <scope>NUCLEOTIDE SEQUENCE</scope>
</reference>
<evidence type="ECO:0000256" key="3">
    <source>
        <dbReference type="ARBA" id="ARBA00022840"/>
    </source>
</evidence>
<gene>
    <name evidence="7" type="ORF">Cvel_9825</name>
</gene>
<dbReference type="InterPro" id="IPR028889">
    <property type="entry name" value="USP"/>
</dbReference>
<dbReference type="InterPro" id="IPR018181">
    <property type="entry name" value="Heat_shock_70_CS"/>
</dbReference>
<evidence type="ECO:0000256" key="1">
    <source>
        <dbReference type="ARBA" id="ARBA00007381"/>
    </source>
</evidence>
<feature type="region of interest" description="Disordered" evidence="4">
    <location>
        <begin position="1269"/>
        <end position="1301"/>
    </location>
</feature>
<feature type="region of interest" description="Disordered" evidence="4">
    <location>
        <begin position="494"/>
        <end position="533"/>
    </location>
</feature>
<dbReference type="InterPro" id="IPR013126">
    <property type="entry name" value="Hsp_70_fam"/>
</dbReference>
<dbReference type="Pfam" id="PF00012">
    <property type="entry name" value="HSP70"/>
    <property type="match status" value="1"/>
</dbReference>
<protein>
    <recommendedName>
        <fullName evidence="6">USP domain-containing protein</fullName>
    </recommendedName>
</protein>
<dbReference type="InterPro" id="IPR038765">
    <property type="entry name" value="Papain-like_cys_pep_sf"/>
</dbReference>
<dbReference type="PROSITE" id="PS00297">
    <property type="entry name" value="HSP70_1"/>
    <property type="match status" value="1"/>
</dbReference>
<dbReference type="PROSITE" id="PS50235">
    <property type="entry name" value="USP_3"/>
    <property type="match status" value="1"/>
</dbReference>
<keyword evidence="2" id="KW-0547">Nucleotide-binding</keyword>
<keyword evidence="5" id="KW-1133">Transmembrane helix</keyword>
<feature type="compositionally biased region" description="Low complexity" evidence="4">
    <location>
        <begin position="685"/>
        <end position="695"/>
    </location>
</feature>
<feature type="region of interest" description="Disordered" evidence="4">
    <location>
        <begin position="367"/>
        <end position="433"/>
    </location>
</feature>
<proteinExistence type="inferred from homology"/>
<feature type="region of interest" description="Disordered" evidence="4">
    <location>
        <begin position="1086"/>
        <end position="1118"/>
    </location>
</feature>
<feature type="compositionally biased region" description="Basic and acidic residues" evidence="4">
    <location>
        <begin position="387"/>
        <end position="413"/>
    </location>
</feature>
<feature type="region of interest" description="Disordered" evidence="4">
    <location>
        <begin position="870"/>
        <end position="1046"/>
    </location>
</feature>
<dbReference type="FunFam" id="3.30.420.40:FF:000545">
    <property type="entry name" value="Endoplasmic reticulum chaperone BiP"/>
    <property type="match status" value="1"/>
</dbReference>
<dbReference type="Gene3D" id="3.30.30.30">
    <property type="match status" value="1"/>
</dbReference>
<feature type="region of interest" description="Disordered" evidence="4">
    <location>
        <begin position="1206"/>
        <end position="1226"/>
    </location>
</feature>
<feature type="compositionally biased region" description="Low complexity" evidence="4">
    <location>
        <begin position="646"/>
        <end position="670"/>
    </location>
</feature>
<dbReference type="PANTHER" id="PTHR19375">
    <property type="entry name" value="HEAT SHOCK PROTEIN 70KDA"/>
    <property type="match status" value="1"/>
</dbReference>
<dbReference type="SUPFAM" id="SSF54001">
    <property type="entry name" value="Cysteine proteinases"/>
    <property type="match status" value="1"/>
</dbReference>
<evidence type="ECO:0000259" key="6">
    <source>
        <dbReference type="PROSITE" id="PS50235"/>
    </source>
</evidence>
<dbReference type="InterPro" id="IPR018200">
    <property type="entry name" value="USP_CS"/>
</dbReference>
<feature type="compositionally biased region" description="Basic and acidic residues" evidence="4">
    <location>
        <begin position="1087"/>
        <end position="1098"/>
    </location>
</feature>
<dbReference type="EMBL" id="CDMZ01004567">
    <property type="protein sequence ID" value="CEM50137.1"/>
    <property type="molecule type" value="Genomic_DNA"/>
</dbReference>
<feature type="compositionally biased region" description="Basic and acidic residues" evidence="4">
    <location>
        <begin position="1107"/>
        <end position="1118"/>
    </location>
</feature>
<sequence>MSGQGPAIGIDLGTSCSCVALWRNNAVQVIANRPVEVIAGKGDERQIVVNYQNENNTFRPEEISGMVLTKMKEIADDYPGKKVKNAVVTVPTYFNDSQRQALKDAGAIAGLNVMRIINGPTAAAIAYGLDNKGQGERNVLIFDLGAGTLDVSLLTISEDIFNMKATAGDPHLGGEDFDNRLVDFCIQDFKRKNGGKDPSGNNRALRRLRTQCERAKCFLSYSADAIIEIDSLFDGIDYSVTISRDRFEEICMDFFRNTLAPVEKVLKDSGIDKRSVHEVVLVGGSTRIPKIQALITEFFNGKEPCRTGKGVTAHGAAVMAALLSHASPETFSMADPREDVRADVEEPDEFFERAFELLEKMEWGRAPGAVEPEPADLEWGPPDAEAGGEKEKEKEKEKATDMKRGEDGKKKTEEEEEAAKPPPSPTEGEFPTSEGRVVPFVGLKNIGNSCYLNSFIQDVTEFGRWLLEALGGVEKENAIPFATFGGAVSSVNSCGAPPSPSPLPPGLGSGHVHLGFASPSKSPDPTGLAPSRGSLRDFGGVSGVFCPRTPADTFQSRSASKTHLSSTSVTSLTNEFLSCKSLGDYRCDGCSEKTGVSQRYVISTSPSHLVVVLNRFDFDPNSLSQRKVPKRVEIDTHLTLTSLFNAPPSTAAAAEEARPTSSSVPSTRRPSMPPGRTTQHVVPTAQAGEPPAPSEAAPRVTVQQYGLYAAVIHQGDTPHKGHYYTIGRQSEHVKAFELECDKRDDSPSAKSVGAAPNAAGGAKLLSRLDSGKFFGLPPQSPGGESISRTSVSQSTPSSVRIARNTRGQWFKFSDADVNEFDIATLNEHANGSATAYLLFYRLLETVSLSLPSPPPPLRLRAPLSSSDSFHLASLSSSLPPHTQTVTTSTIETAAPSSAQQQPPTGKESPDSASVGIEKGEQEKEERESPEREKDGEKDEKAGGEKEKKKDKECDAPSLSFDATIGTVNPVHCVVTGGVADAPTPPPVESFGGTDTTPAPESIPAPEAEAEETVPADEPEEAPTPEPTELTTIPSEETATEAAKDEKLAKRIAEDFPVGTVSPAAEEARQKIAAANEEQKAMTADLASLREDRDAKKEEIEEYTAQETAEKKAGELSKDTVEARMQAEIEFEEIMLSILNKLLDIAKSEETEESAGISEAEGLGDEGMVEEAKKQAALAKKNRVQAALEVQRQEVTLDNKKDALEAFKTGRERAATSTTPSPEDKEEVALEAKDKAKAEAAVEFEKAPLAREPRLPLVTYPSRFVEVLPPAPKGDDAHEHWPSLPRSPLPPSARGSPGREIGSHVSFPLSPAGCNRFVEPAVDLEAGLGVEEVEGEETSRFFEKKWREKTETLLWHAQMRDLLIFCVAFVSFFVGLLGLLILLRDPPPFPLVSSMPSWLAIRAQQELFTAGVTCAGVWGGIQLSFWFFFSIFSRADKEEKEATRRRMIGPGGSTGWRGRRAGLSGLPLLDCDSPDRPPEDWKAKHRYWQDFEERRWRSAFRTLLSFLPLC</sequence>
<dbReference type="Gene3D" id="3.90.640.10">
    <property type="entry name" value="Actin, Chain A, domain 4"/>
    <property type="match status" value="1"/>
</dbReference>
<evidence type="ECO:0000256" key="5">
    <source>
        <dbReference type="SAM" id="Phobius"/>
    </source>
</evidence>
<dbReference type="PRINTS" id="PR00301">
    <property type="entry name" value="HEATSHOCK70"/>
</dbReference>
<dbReference type="GO" id="GO:0005524">
    <property type="term" value="F:ATP binding"/>
    <property type="evidence" value="ECO:0007669"/>
    <property type="project" value="UniProtKB-KW"/>
</dbReference>
<name>A0A0G4HZW0_9ALVE</name>
<feature type="compositionally biased region" description="Polar residues" evidence="4">
    <location>
        <begin position="879"/>
        <end position="903"/>
    </location>
</feature>
<dbReference type="Gene3D" id="3.90.70.10">
    <property type="entry name" value="Cysteine proteinases"/>
    <property type="match status" value="1"/>
</dbReference>
<evidence type="ECO:0000256" key="4">
    <source>
        <dbReference type="SAM" id="MobiDB-lite"/>
    </source>
</evidence>
<feature type="compositionally biased region" description="Basic and acidic residues" evidence="4">
    <location>
        <begin position="917"/>
        <end position="954"/>
    </location>
</feature>
<dbReference type="PROSITE" id="PS01036">
    <property type="entry name" value="HSP70_3"/>
    <property type="match status" value="1"/>
</dbReference>
<keyword evidence="5" id="KW-0812">Transmembrane</keyword>
<feature type="transmembrane region" description="Helical" evidence="5">
    <location>
        <begin position="1406"/>
        <end position="1428"/>
    </location>
</feature>
<dbReference type="FunFam" id="3.90.640.10:FF:000002">
    <property type="entry name" value="Heat shock 70 kDa"/>
    <property type="match status" value="1"/>
</dbReference>
<keyword evidence="5" id="KW-0472">Membrane</keyword>
<feature type="compositionally biased region" description="Low complexity" evidence="4">
    <location>
        <begin position="995"/>
        <end position="1006"/>
    </location>
</feature>
<evidence type="ECO:0000256" key="2">
    <source>
        <dbReference type="ARBA" id="ARBA00022741"/>
    </source>
</evidence>
<feature type="region of interest" description="Disordered" evidence="4">
    <location>
        <begin position="646"/>
        <end position="695"/>
    </location>
</feature>
<feature type="compositionally biased region" description="Acidic residues" evidence="4">
    <location>
        <begin position="1007"/>
        <end position="1022"/>
    </location>
</feature>
<dbReference type="GO" id="GO:0016579">
    <property type="term" value="P:protein deubiquitination"/>
    <property type="evidence" value="ECO:0007669"/>
    <property type="project" value="InterPro"/>
</dbReference>
<feature type="compositionally biased region" description="Low complexity" evidence="4">
    <location>
        <begin position="1026"/>
        <end position="1040"/>
    </location>
</feature>
<feature type="transmembrane region" description="Helical" evidence="5">
    <location>
        <begin position="1361"/>
        <end position="1382"/>
    </location>
</feature>
<feature type="region of interest" description="Disordered" evidence="4">
    <location>
        <begin position="773"/>
        <end position="798"/>
    </location>
</feature>
<dbReference type="Gene3D" id="3.30.420.40">
    <property type="match status" value="3"/>
</dbReference>
<feature type="compositionally biased region" description="Low complexity" evidence="4">
    <location>
        <begin position="785"/>
        <end position="798"/>
    </location>
</feature>
<dbReference type="PROSITE" id="PS00972">
    <property type="entry name" value="USP_1"/>
    <property type="match status" value="1"/>
</dbReference>
<evidence type="ECO:0000313" key="7">
    <source>
        <dbReference type="EMBL" id="CEM50137.1"/>
    </source>
</evidence>
<dbReference type="SUPFAM" id="SSF53067">
    <property type="entry name" value="Actin-like ATPase domain"/>
    <property type="match status" value="2"/>
</dbReference>
<organism evidence="7">
    <name type="scientific">Chromera velia CCMP2878</name>
    <dbReference type="NCBI Taxonomy" id="1169474"/>
    <lineage>
        <taxon>Eukaryota</taxon>
        <taxon>Sar</taxon>
        <taxon>Alveolata</taxon>
        <taxon>Colpodellida</taxon>
        <taxon>Chromeraceae</taxon>
        <taxon>Chromera</taxon>
    </lineage>
</organism>